<evidence type="ECO:0000313" key="1">
    <source>
        <dbReference type="EMBL" id="BDG01035.1"/>
    </source>
</evidence>
<dbReference type="RefSeq" id="WP_248357396.1">
    <property type="nucleotide sequence ID" value="NZ_AP025591.1"/>
</dbReference>
<dbReference type="SUPFAM" id="SSF53335">
    <property type="entry name" value="S-adenosyl-L-methionine-dependent methyltransferases"/>
    <property type="match status" value="1"/>
</dbReference>
<accession>A0ABM7WNJ6</accession>
<dbReference type="EMBL" id="AP025591">
    <property type="protein sequence ID" value="BDG01035.1"/>
    <property type="molecule type" value="Genomic_DNA"/>
</dbReference>
<proteinExistence type="predicted"/>
<evidence type="ECO:0000313" key="2">
    <source>
        <dbReference type="Proteomes" id="UP001162891"/>
    </source>
</evidence>
<sequence>MPVPPPAVLDLRDRLLAAAGRQAGASLRQLAALPAAAATIPADLASFLWRARGPLSTWLASTLAAPAGDGSWERDPAGFLTVRAVRALQPSNQFALGPDAVTRLDALHARALDELAAVLRGAASEAALGSSAARIAAEYVAGLGAVARAALAPGGAALRQVASAEYSPELQLQVLGLDAAALAPPVLDLGCGAEARLVRHLRALGVDARGIDRAAEPGDGVRRGDWLTEPLAPGSLGTVVSHLGFSLHFLHQHLRPAGDAARYARRYMEILRALAPRGVFAYVPGLPFVEEHLPAASWDVERLRVDIPAPPGAVAVPWYAARIKRRA</sequence>
<protein>
    <recommendedName>
        <fullName evidence="3">Methyltransferase type 11</fullName>
    </recommendedName>
</protein>
<dbReference type="InterPro" id="IPR029063">
    <property type="entry name" value="SAM-dependent_MTases_sf"/>
</dbReference>
<name>A0ABM7WNJ6_9BACT</name>
<gene>
    <name evidence="1" type="ORF">AMOR_00310</name>
</gene>
<reference evidence="2" key="1">
    <citation type="journal article" date="2022" name="Int. J. Syst. Evol. Microbiol.">
        <title>Anaeromyxobacter oryzae sp. nov., Anaeromyxobacter diazotrophicus sp. nov. and Anaeromyxobacter paludicola sp. nov., isolated from paddy soils.</title>
        <authorList>
            <person name="Itoh H."/>
            <person name="Xu Z."/>
            <person name="Mise K."/>
            <person name="Masuda Y."/>
            <person name="Ushijima N."/>
            <person name="Hayakawa C."/>
            <person name="Shiratori Y."/>
            <person name="Senoo K."/>
        </authorList>
    </citation>
    <scope>NUCLEOTIDE SEQUENCE [LARGE SCALE GENOMIC DNA]</scope>
    <source>
        <strain evidence="2">Red232</strain>
    </source>
</reference>
<keyword evidence="2" id="KW-1185">Reference proteome</keyword>
<dbReference type="Proteomes" id="UP001162891">
    <property type="component" value="Chromosome"/>
</dbReference>
<organism evidence="1 2">
    <name type="scientific">Anaeromyxobacter oryzae</name>
    <dbReference type="NCBI Taxonomy" id="2918170"/>
    <lineage>
        <taxon>Bacteria</taxon>
        <taxon>Pseudomonadati</taxon>
        <taxon>Myxococcota</taxon>
        <taxon>Myxococcia</taxon>
        <taxon>Myxococcales</taxon>
        <taxon>Cystobacterineae</taxon>
        <taxon>Anaeromyxobacteraceae</taxon>
        <taxon>Anaeromyxobacter</taxon>
    </lineage>
</organism>
<evidence type="ECO:0008006" key="3">
    <source>
        <dbReference type="Google" id="ProtNLM"/>
    </source>
</evidence>